<dbReference type="STRING" id="39495.SAMN02745111_01963"/>
<dbReference type="GO" id="GO:0043709">
    <property type="term" value="P:cell adhesion involved in single-species biofilm formation"/>
    <property type="evidence" value="ECO:0007669"/>
    <property type="project" value="TreeGrafter"/>
</dbReference>
<reference evidence="2 3" key="1">
    <citation type="submission" date="2017-02" db="EMBL/GenBank/DDBJ databases">
        <authorList>
            <person name="Peterson S.W."/>
        </authorList>
    </citation>
    <scope>NUCLEOTIDE SEQUENCE [LARGE SCALE GENOMIC DNA]</scope>
    <source>
        <strain evidence="2 3">ATCC 35992</strain>
    </source>
</reference>
<dbReference type="GO" id="GO:0052621">
    <property type="term" value="F:diguanylate cyclase activity"/>
    <property type="evidence" value="ECO:0007669"/>
    <property type="project" value="TreeGrafter"/>
</dbReference>
<proteinExistence type="predicted"/>
<dbReference type="InterPro" id="IPR050469">
    <property type="entry name" value="Diguanylate_Cyclase"/>
</dbReference>
<dbReference type="Proteomes" id="UP000190814">
    <property type="component" value="Unassembled WGS sequence"/>
</dbReference>
<dbReference type="EMBL" id="FUXZ01000012">
    <property type="protein sequence ID" value="SKA70004.1"/>
    <property type="molecule type" value="Genomic_DNA"/>
</dbReference>
<dbReference type="GO" id="GO:0005886">
    <property type="term" value="C:plasma membrane"/>
    <property type="evidence" value="ECO:0007669"/>
    <property type="project" value="TreeGrafter"/>
</dbReference>
<dbReference type="OrthoDB" id="1762483at2"/>
<dbReference type="InterPro" id="IPR043128">
    <property type="entry name" value="Rev_trsase/Diguanyl_cyclase"/>
</dbReference>
<dbReference type="PROSITE" id="PS50887">
    <property type="entry name" value="GGDEF"/>
    <property type="match status" value="1"/>
</dbReference>
<dbReference type="CDD" id="cd01949">
    <property type="entry name" value="GGDEF"/>
    <property type="match status" value="1"/>
</dbReference>
<dbReference type="RefSeq" id="WP_078766802.1">
    <property type="nucleotide sequence ID" value="NZ_FUXZ01000012.1"/>
</dbReference>
<dbReference type="SMART" id="SM00267">
    <property type="entry name" value="GGDEF"/>
    <property type="match status" value="1"/>
</dbReference>
<dbReference type="InterPro" id="IPR000160">
    <property type="entry name" value="GGDEF_dom"/>
</dbReference>
<evidence type="ECO:0000259" key="1">
    <source>
        <dbReference type="PROSITE" id="PS50887"/>
    </source>
</evidence>
<sequence length="579" mass="66799">MKKAGEKLSFTSLAVALASDYLSVYVINTVDDSYVEYNTDGTDKELIPVSEGDNFYEDTVKNVAIQVWPEDQEIFLRVFKKETVLEALKDGGSFTHTYRLNINGEPRYFFLKTIRAGEEYILVAVRDIDEEKRRELKATEEAVTYAQISGALASRYEALYFINVETNNFIRYSSSQDYSNLGVTVEGEDFFEEASNDIKQFIHPDDVDYLLKHIQKDYLIEELNDLGTVILAYRQLWDGEYQYMNMIVIRPKNDDKHIVMGVVNNNAQYIREEMLKKESRTFSDISMALAENYEVIFRINTKDYTYEAFSSDDKYETFQKSLGLDGSDFFRETKKIFEMVVLKDDLEMMKTALKKENFLSSIQKFGKLFFTYRMVMGGKSYYTSLFAVQSKEDPDYIVMAIANIDEAKRMELAYIKAMDIANHDALTSVKNKRAYVQTEVEMDEKIEKKEQSPFAVVVCDLNGLKHVNDVQGHQAGDEYIKGSCSIICNVFSHSPVFRIGGDEFAVILKDRDYENRYELVEQIGVEQESKRVNGMKPIAIGLSEFIPETDIRVQDVFERADSLMYEDKKKCKNEINNVG</sequence>
<organism evidence="2 3">
    <name type="scientific">Eubacterium uniforme</name>
    <dbReference type="NCBI Taxonomy" id="39495"/>
    <lineage>
        <taxon>Bacteria</taxon>
        <taxon>Bacillati</taxon>
        <taxon>Bacillota</taxon>
        <taxon>Clostridia</taxon>
        <taxon>Eubacteriales</taxon>
        <taxon>Eubacteriaceae</taxon>
        <taxon>Eubacterium</taxon>
    </lineage>
</organism>
<dbReference type="InterPro" id="IPR029787">
    <property type="entry name" value="Nucleotide_cyclase"/>
</dbReference>
<dbReference type="Pfam" id="PF00990">
    <property type="entry name" value="GGDEF"/>
    <property type="match status" value="1"/>
</dbReference>
<feature type="domain" description="GGDEF" evidence="1">
    <location>
        <begin position="452"/>
        <end position="579"/>
    </location>
</feature>
<name>A0A1T4VYB9_9FIRM</name>
<dbReference type="GO" id="GO:1902201">
    <property type="term" value="P:negative regulation of bacterial-type flagellum-dependent cell motility"/>
    <property type="evidence" value="ECO:0007669"/>
    <property type="project" value="TreeGrafter"/>
</dbReference>
<dbReference type="AlphaFoldDB" id="A0A1T4VYB9"/>
<dbReference type="PANTHER" id="PTHR45138:SF9">
    <property type="entry name" value="DIGUANYLATE CYCLASE DGCM-RELATED"/>
    <property type="match status" value="1"/>
</dbReference>
<dbReference type="SUPFAM" id="SSF55073">
    <property type="entry name" value="Nucleotide cyclase"/>
    <property type="match status" value="1"/>
</dbReference>
<dbReference type="NCBIfam" id="TIGR00254">
    <property type="entry name" value="GGDEF"/>
    <property type="match status" value="1"/>
</dbReference>
<gene>
    <name evidence="2" type="ORF">SAMN02745111_01963</name>
</gene>
<accession>A0A1T4VYB9</accession>
<dbReference type="PANTHER" id="PTHR45138">
    <property type="entry name" value="REGULATORY COMPONENTS OF SENSORY TRANSDUCTION SYSTEM"/>
    <property type="match status" value="1"/>
</dbReference>
<protein>
    <submittedName>
        <fullName evidence="2">Diguanylate cyclase (GGDEF) domain-containing protein</fullName>
    </submittedName>
</protein>
<evidence type="ECO:0000313" key="2">
    <source>
        <dbReference type="EMBL" id="SKA70004.1"/>
    </source>
</evidence>
<evidence type="ECO:0000313" key="3">
    <source>
        <dbReference type="Proteomes" id="UP000190814"/>
    </source>
</evidence>
<keyword evidence="3" id="KW-1185">Reference proteome</keyword>
<dbReference type="Gene3D" id="3.30.70.270">
    <property type="match status" value="1"/>
</dbReference>